<reference evidence="5 6" key="1">
    <citation type="submission" date="2021-03" db="EMBL/GenBank/DDBJ databases">
        <title>Gelidibacter sp. nov., isolated from costal sediment.</title>
        <authorList>
            <person name="Lun K.-Y."/>
        </authorList>
    </citation>
    <scope>NUCLEOTIDE SEQUENCE [LARGE SCALE GENOMIC DNA]</scope>
    <source>
        <strain evidence="5 6">DF109</strain>
    </source>
</reference>
<dbReference type="InterPro" id="IPR023214">
    <property type="entry name" value="HAD_sf"/>
</dbReference>
<keyword evidence="2" id="KW-0479">Metal-binding</keyword>
<dbReference type="InterPro" id="IPR006439">
    <property type="entry name" value="HAD-SF_hydro_IA"/>
</dbReference>
<sequence length="218" mass="24932">MDIKIDLGTVVVFDLDDTLYNELDFLKSAYQSIASLLEPKDWKPLYSKMFSLYRCDINVFEFISIAYNIEIGQLVEMYRNHHPNIQLFDGVLDVFDAIKSKDGKIGIITDGRSKTQRAKLESLAILDYLDGIVISEEIGFEKPNLANFKAIENSISGNVYYYIADNLKKDFIAPNALGWKSVALIDNGKNIHYESHKHSDSHNLPQDFILNFKEIKII</sequence>
<dbReference type="PANTHER" id="PTHR46470:SF2">
    <property type="entry name" value="GLYCERALDEHYDE 3-PHOSPHATE PHOSPHATASE"/>
    <property type="match status" value="1"/>
</dbReference>
<dbReference type="InterPro" id="IPR036412">
    <property type="entry name" value="HAD-like_sf"/>
</dbReference>
<evidence type="ECO:0000313" key="6">
    <source>
        <dbReference type="Proteomes" id="UP000681315"/>
    </source>
</evidence>
<gene>
    <name evidence="5" type="ORF">J4051_06465</name>
</gene>
<evidence type="ECO:0000313" key="5">
    <source>
        <dbReference type="EMBL" id="MBO3097903.1"/>
    </source>
</evidence>
<evidence type="ECO:0000256" key="3">
    <source>
        <dbReference type="ARBA" id="ARBA00022801"/>
    </source>
</evidence>
<dbReference type="SFLD" id="SFLDS00003">
    <property type="entry name" value="Haloacid_Dehalogenase"/>
    <property type="match status" value="1"/>
</dbReference>
<dbReference type="InterPro" id="IPR051400">
    <property type="entry name" value="HAD-like_hydrolase"/>
</dbReference>
<dbReference type="SUPFAM" id="SSF56784">
    <property type="entry name" value="HAD-like"/>
    <property type="match status" value="1"/>
</dbReference>
<proteinExistence type="predicted"/>
<dbReference type="Pfam" id="PF13419">
    <property type="entry name" value="HAD_2"/>
    <property type="match status" value="1"/>
</dbReference>
<dbReference type="GO" id="GO:0016787">
    <property type="term" value="F:hydrolase activity"/>
    <property type="evidence" value="ECO:0007669"/>
    <property type="project" value="UniProtKB-KW"/>
</dbReference>
<keyword evidence="6" id="KW-1185">Reference proteome</keyword>
<dbReference type="InterPro" id="IPR041492">
    <property type="entry name" value="HAD_2"/>
</dbReference>
<protein>
    <submittedName>
        <fullName evidence="5">HAD family hydrolase</fullName>
    </submittedName>
</protein>
<dbReference type="EMBL" id="JAGEVG010000006">
    <property type="protein sequence ID" value="MBO3097903.1"/>
    <property type="molecule type" value="Genomic_DNA"/>
</dbReference>
<dbReference type="PANTHER" id="PTHR46470">
    <property type="entry name" value="N-ACYLNEURAMINATE-9-PHOSPHATASE"/>
    <property type="match status" value="1"/>
</dbReference>
<accession>A0ABS3SQC3</accession>
<keyword evidence="3 5" id="KW-0378">Hydrolase</keyword>
<dbReference type="Proteomes" id="UP000681315">
    <property type="component" value="Unassembled WGS sequence"/>
</dbReference>
<dbReference type="RefSeq" id="WP_208233048.1">
    <property type="nucleotide sequence ID" value="NZ_JAGEVG010000006.1"/>
</dbReference>
<keyword evidence="4" id="KW-0460">Magnesium</keyword>
<evidence type="ECO:0000256" key="2">
    <source>
        <dbReference type="ARBA" id="ARBA00022723"/>
    </source>
</evidence>
<dbReference type="Gene3D" id="3.40.50.1000">
    <property type="entry name" value="HAD superfamily/HAD-like"/>
    <property type="match status" value="1"/>
</dbReference>
<dbReference type="NCBIfam" id="TIGR01549">
    <property type="entry name" value="HAD-SF-IA-v1"/>
    <property type="match status" value="1"/>
</dbReference>
<comment type="cofactor">
    <cofactor evidence="1">
        <name>Mg(2+)</name>
        <dbReference type="ChEBI" id="CHEBI:18420"/>
    </cofactor>
</comment>
<organism evidence="5 6">
    <name type="scientific">Gelidibacter pelagius</name>
    <dbReference type="NCBI Taxonomy" id="2819985"/>
    <lineage>
        <taxon>Bacteria</taxon>
        <taxon>Pseudomonadati</taxon>
        <taxon>Bacteroidota</taxon>
        <taxon>Flavobacteriia</taxon>
        <taxon>Flavobacteriales</taxon>
        <taxon>Flavobacteriaceae</taxon>
        <taxon>Gelidibacter</taxon>
    </lineage>
</organism>
<evidence type="ECO:0000256" key="1">
    <source>
        <dbReference type="ARBA" id="ARBA00001946"/>
    </source>
</evidence>
<dbReference type="SFLD" id="SFLDG01129">
    <property type="entry name" value="C1.5:_HAD__Beta-PGM__Phosphata"/>
    <property type="match status" value="1"/>
</dbReference>
<dbReference type="Gene3D" id="1.10.150.520">
    <property type="match status" value="1"/>
</dbReference>
<evidence type="ECO:0000256" key="4">
    <source>
        <dbReference type="ARBA" id="ARBA00022842"/>
    </source>
</evidence>
<comment type="caution">
    <text evidence="5">The sequence shown here is derived from an EMBL/GenBank/DDBJ whole genome shotgun (WGS) entry which is preliminary data.</text>
</comment>
<name>A0ABS3SQC3_9FLAO</name>